<keyword evidence="6" id="KW-0560">Oxidoreductase</keyword>
<organism evidence="6 7">
    <name type="scientific">Sphingomonas tagetis</name>
    <dbReference type="NCBI Taxonomy" id="2949092"/>
    <lineage>
        <taxon>Bacteria</taxon>
        <taxon>Pseudomonadati</taxon>
        <taxon>Pseudomonadota</taxon>
        <taxon>Alphaproteobacteria</taxon>
        <taxon>Sphingomonadales</taxon>
        <taxon>Sphingomonadaceae</taxon>
        <taxon>Sphingomonas</taxon>
    </lineage>
</organism>
<evidence type="ECO:0000259" key="5">
    <source>
        <dbReference type="PROSITE" id="PS51296"/>
    </source>
</evidence>
<protein>
    <submittedName>
        <fullName evidence="6">Bifunctional 3-phenylpropionate/cinnamic acid dioxygenase ferredoxin subunit</fullName>
        <ecNumber evidence="6">1.14.12.19</ecNumber>
    </submittedName>
</protein>
<name>A0A9X2KNR8_9SPHN</name>
<keyword evidence="3" id="KW-0408">Iron</keyword>
<dbReference type="RefSeq" id="WP_367305144.1">
    <property type="nucleotide sequence ID" value="NZ_JAMLDX010000033.1"/>
</dbReference>
<dbReference type="InterPro" id="IPR017941">
    <property type="entry name" value="Rieske_2Fe-2S"/>
</dbReference>
<evidence type="ECO:0000256" key="4">
    <source>
        <dbReference type="ARBA" id="ARBA00023014"/>
    </source>
</evidence>
<gene>
    <name evidence="6" type="ORF">M9978_22270</name>
</gene>
<dbReference type="Gene3D" id="2.102.10.10">
    <property type="entry name" value="Rieske [2Fe-2S] iron-sulphur domain"/>
    <property type="match status" value="1"/>
</dbReference>
<dbReference type="Pfam" id="PF00355">
    <property type="entry name" value="Rieske"/>
    <property type="match status" value="1"/>
</dbReference>
<evidence type="ECO:0000256" key="2">
    <source>
        <dbReference type="ARBA" id="ARBA00022723"/>
    </source>
</evidence>
<keyword evidence="1" id="KW-0001">2Fe-2S</keyword>
<dbReference type="CDD" id="cd03528">
    <property type="entry name" value="Rieske_RO_ferredoxin"/>
    <property type="match status" value="1"/>
</dbReference>
<sequence>MSYIKVCQTSDVPEGASLRIEHPAEALAVHHLEGEFYVTQDRCTHDDWSLSEGYLQDGMIECTLHWAKFCVKTGQVKAPPACQALKVYPVRISGTNVEVDVEAGRLT</sequence>
<dbReference type="PANTHER" id="PTHR21496:SF23">
    <property type="entry name" value="3-PHENYLPROPIONATE_CINNAMIC ACID DIOXYGENASE FERREDOXIN SUBUNIT"/>
    <property type="match status" value="1"/>
</dbReference>
<accession>A0A9X2KNR8</accession>
<dbReference type="EMBL" id="JAMLDX010000033">
    <property type="protein sequence ID" value="MCP3733135.1"/>
    <property type="molecule type" value="Genomic_DNA"/>
</dbReference>
<proteinExistence type="predicted"/>
<dbReference type="SUPFAM" id="SSF50022">
    <property type="entry name" value="ISP domain"/>
    <property type="match status" value="1"/>
</dbReference>
<evidence type="ECO:0000256" key="1">
    <source>
        <dbReference type="ARBA" id="ARBA00022714"/>
    </source>
</evidence>
<dbReference type="AlphaFoldDB" id="A0A9X2KNR8"/>
<dbReference type="InterPro" id="IPR036922">
    <property type="entry name" value="Rieske_2Fe-2S_sf"/>
</dbReference>
<dbReference type="Proteomes" id="UP001139451">
    <property type="component" value="Unassembled WGS sequence"/>
</dbReference>
<dbReference type="PROSITE" id="PS51296">
    <property type="entry name" value="RIESKE"/>
    <property type="match status" value="1"/>
</dbReference>
<keyword evidence="2" id="KW-0479">Metal-binding</keyword>
<keyword evidence="7" id="KW-1185">Reference proteome</keyword>
<dbReference type="EC" id="1.14.12.19" evidence="6"/>
<comment type="caution">
    <text evidence="6">The sequence shown here is derived from an EMBL/GenBank/DDBJ whole genome shotgun (WGS) entry which is preliminary data.</text>
</comment>
<feature type="domain" description="Rieske" evidence="5">
    <location>
        <begin position="4"/>
        <end position="99"/>
    </location>
</feature>
<dbReference type="GO" id="GO:0051537">
    <property type="term" value="F:2 iron, 2 sulfur cluster binding"/>
    <property type="evidence" value="ECO:0007669"/>
    <property type="project" value="UniProtKB-KW"/>
</dbReference>
<dbReference type="PANTHER" id="PTHR21496">
    <property type="entry name" value="FERREDOXIN-RELATED"/>
    <property type="match status" value="1"/>
</dbReference>
<evidence type="ECO:0000313" key="6">
    <source>
        <dbReference type="EMBL" id="MCP3733135.1"/>
    </source>
</evidence>
<reference evidence="6" key="1">
    <citation type="submission" date="2022-05" db="EMBL/GenBank/DDBJ databases">
        <title>Sphingomonas sp. strain MG17 Genome sequencing and assembly.</title>
        <authorList>
            <person name="Kim I."/>
        </authorList>
    </citation>
    <scope>NUCLEOTIDE SEQUENCE</scope>
    <source>
        <strain evidence="6">MG17</strain>
    </source>
</reference>
<keyword evidence="6" id="KW-0223">Dioxygenase</keyword>
<keyword evidence="4" id="KW-0411">Iron-sulfur</keyword>
<dbReference type="GO" id="GO:0046872">
    <property type="term" value="F:metal ion binding"/>
    <property type="evidence" value="ECO:0007669"/>
    <property type="project" value="UniProtKB-KW"/>
</dbReference>
<dbReference type="GO" id="GO:0008695">
    <property type="term" value="F:3-phenylpropionate dioxygenase activity"/>
    <property type="evidence" value="ECO:0007669"/>
    <property type="project" value="UniProtKB-EC"/>
</dbReference>
<dbReference type="NCBIfam" id="NF007422">
    <property type="entry name" value="PRK09965.1"/>
    <property type="match status" value="1"/>
</dbReference>
<evidence type="ECO:0000313" key="7">
    <source>
        <dbReference type="Proteomes" id="UP001139451"/>
    </source>
</evidence>
<evidence type="ECO:0000256" key="3">
    <source>
        <dbReference type="ARBA" id="ARBA00023004"/>
    </source>
</evidence>